<evidence type="ECO:0000313" key="3">
    <source>
        <dbReference type="Proteomes" id="UP000282388"/>
    </source>
</evidence>
<sequence length="174" mass="19722">MAYDQSVDMQSVHAPVPAQIVIRSQQGKPPSAQDRKPAKAQESQYKNIFGSNGQRIDIDRFAQKLRNITAMSSSQRCARSVRIALESAGAKFNGHPVAAADWGSTLQKVGFERINLAFDRPQKGDIYIIKRTQKHVYGHIAAYTGSHWVSDYRQRGYAVYKDPNVRYEYYRPSK</sequence>
<dbReference type="RefSeq" id="WP_120402251.1">
    <property type="nucleotide sequence ID" value="NZ_RAXV01000013.1"/>
</dbReference>
<dbReference type="Proteomes" id="UP000282388">
    <property type="component" value="Unassembled WGS sequence"/>
</dbReference>
<dbReference type="AlphaFoldDB" id="A0A3A8EA55"/>
<dbReference type="EMBL" id="RAXV01000013">
    <property type="protein sequence ID" value="RKG31737.1"/>
    <property type="molecule type" value="Genomic_DNA"/>
</dbReference>
<reference evidence="2 3" key="1">
    <citation type="submission" date="2018-09" db="EMBL/GenBank/DDBJ databases">
        <title>The draft genome of Acinetobacter spp. strains.</title>
        <authorList>
            <person name="Qin J."/>
            <person name="Feng Y."/>
            <person name="Zong Z."/>
        </authorList>
    </citation>
    <scope>NUCLEOTIDE SEQUENCE [LARGE SCALE GENOMIC DNA]</scope>
    <source>
        <strain evidence="2 3">WCHAc060012</strain>
    </source>
</reference>
<gene>
    <name evidence="2" type="ORF">D7V32_07405</name>
</gene>
<organism evidence="2 3">
    <name type="scientific">Acinetobacter tianfuensis</name>
    <dbReference type="NCBI Taxonomy" id="2419603"/>
    <lineage>
        <taxon>Bacteria</taxon>
        <taxon>Pseudomonadati</taxon>
        <taxon>Pseudomonadota</taxon>
        <taxon>Gammaproteobacteria</taxon>
        <taxon>Moraxellales</taxon>
        <taxon>Moraxellaceae</taxon>
        <taxon>Acinetobacter</taxon>
    </lineage>
</organism>
<feature type="region of interest" description="Disordered" evidence="1">
    <location>
        <begin position="23"/>
        <end position="42"/>
    </location>
</feature>
<dbReference type="OrthoDB" id="5522511at2"/>
<evidence type="ECO:0000256" key="1">
    <source>
        <dbReference type="SAM" id="MobiDB-lite"/>
    </source>
</evidence>
<comment type="caution">
    <text evidence="2">The sequence shown here is derived from an EMBL/GenBank/DDBJ whole genome shotgun (WGS) entry which is preliminary data.</text>
</comment>
<protein>
    <submittedName>
        <fullName evidence="2">CHAP domain-containing protein</fullName>
    </submittedName>
</protein>
<dbReference type="Gene3D" id="3.90.1720.10">
    <property type="entry name" value="endopeptidase domain like (from Nostoc punctiforme)"/>
    <property type="match status" value="1"/>
</dbReference>
<keyword evidence="3" id="KW-1185">Reference proteome</keyword>
<accession>A0A3A8EA55</accession>
<evidence type="ECO:0000313" key="2">
    <source>
        <dbReference type="EMBL" id="RKG31737.1"/>
    </source>
</evidence>
<proteinExistence type="predicted"/>
<name>A0A3A8EA55_9GAMM</name>